<evidence type="ECO:0000313" key="4">
    <source>
        <dbReference type="Proteomes" id="UP000054350"/>
    </source>
</evidence>
<dbReference type="InterPro" id="IPR002885">
    <property type="entry name" value="PPR_rpt"/>
</dbReference>
<reference evidence="3 4" key="1">
    <citation type="submission" date="2009-11" db="EMBL/GenBank/DDBJ databases">
        <title>Annotation of Allomyces macrogynus ATCC 38327.</title>
        <authorList>
            <consortium name="The Broad Institute Genome Sequencing Platform"/>
            <person name="Russ C."/>
            <person name="Cuomo C."/>
            <person name="Burger G."/>
            <person name="Gray M.W."/>
            <person name="Holland P.W.H."/>
            <person name="King N."/>
            <person name="Lang F.B.F."/>
            <person name="Roger A.J."/>
            <person name="Ruiz-Trillo I."/>
            <person name="Young S.K."/>
            <person name="Zeng Q."/>
            <person name="Gargeya S."/>
            <person name="Fitzgerald M."/>
            <person name="Haas B."/>
            <person name="Abouelleil A."/>
            <person name="Alvarado L."/>
            <person name="Arachchi H.M."/>
            <person name="Berlin A."/>
            <person name="Chapman S.B."/>
            <person name="Gearin G."/>
            <person name="Goldberg J."/>
            <person name="Griggs A."/>
            <person name="Gujja S."/>
            <person name="Hansen M."/>
            <person name="Heiman D."/>
            <person name="Howarth C."/>
            <person name="Larimer J."/>
            <person name="Lui A."/>
            <person name="MacDonald P.J.P."/>
            <person name="McCowen C."/>
            <person name="Montmayeur A."/>
            <person name="Murphy C."/>
            <person name="Neiman D."/>
            <person name="Pearson M."/>
            <person name="Priest M."/>
            <person name="Roberts A."/>
            <person name="Saif S."/>
            <person name="Shea T."/>
            <person name="Sisk P."/>
            <person name="Stolte C."/>
            <person name="Sykes S."/>
            <person name="Wortman J."/>
            <person name="Nusbaum C."/>
            <person name="Birren B."/>
        </authorList>
    </citation>
    <scope>NUCLEOTIDE SEQUENCE [LARGE SCALE GENOMIC DNA]</scope>
    <source>
        <strain evidence="3 4">ATCC 38327</strain>
    </source>
</reference>
<evidence type="ECO:0000256" key="2">
    <source>
        <dbReference type="SAM" id="MobiDB-lite"/>
    </source>
</evidence>
<evidence type="ECO:0000256" key="1">
    <source>
        <dbReference type="PROSITE-ProRule" id="PRU00708"/>
    </source>
</evidence>
<protein>
    <submittedName>
        <fullName evidence="3">Pentatricopeptide repeat domain-containing protein</fullName>
    </submittedName>
</protein>
<dbReference type="Pfam" id="PF13812">
    <property type="entry name" value="PPR_3"/>
    <property type="match status" value="1"/>
</dbReference>
<proteinExistence type="predicted"/>
<gene>
    <name evidence="3" type="ORF">AMAG_15089</name>
</gene>
<accession>A0A0L0T5P5</accession>
<dbReference type="PANTHER" id="PTHR45613:SF9">
    <property type="entry name" value="MITOCHONDRIAL GROUP I INTRON SPLICING FACTOR CCM1"/>
    <property type="match status" value="1"/>
</dbReference>
<dbReference type="eggNOG" id="KOG4197">
    <property type="taxonomic scope" value="Eukaryota"/>
</dbReference>
<dbReference type="InterPro" id="IPR011990">
    <property type="entry name" value="TPR-like_helical_dom_sf"/>
</dbReference>
<feature type="repeat" description="PPR" evidence="1">
    <location>
        <begin position="418"/>
        <end position="453"/>
    </location>
</feature>
<dbReference type="OMA" id="AIVEMHE"/>
<dbReference type="PROSITE" id="PS51375">
    <property type="entry name" value="PPR"/>
    <property type="match status" value="2"/>
</dbReference>
<dbReference type="STRING" id="578462.A0A0L0T5P5"/>
<feature type="repeat" description="PPR" evidence="1">
    <location>
        <begin position="454"/>
        <end position="484"/>
    </location>
</feature>
<dbReference type="AlphaFoldDB" id="A0A0L0T5P5"/>
<keyword evidence="4" id="KW-1185">Reference proteome</keyword>
<dbReference type="NCBIfam" id="TIGR00756">
    <property type="entry name" value="PPR"/>
    <property type="match status" value="2"/>
</dbReference>
<dbReference type="Pfam" id="PF01535">
    <property type="entry name" value="PPR"/>
    <property type="match status" value="1"/>
</dbReference>
<dbReference type="OrthoDB" id="185373at2759"/>
<organism evidence="3 4">
    <name type="scientific">Allomyces macrogynus (strain ATCC 38327)</name>
    <name type="common">Allomyces javanicus var. macrogynus</name>
    <dbReference type="NCBI Taxonomy" id="578462"/>
    <lineage>
        <taxon>Eukaryota</taxon>
        <taxon>Fungi</taxon>
        <taxon>Fungi incertae sedis</taxon>
        <taxon>Blastocladiomycota</taxon>
        <taxon>Blastocladiomycetes</taxon>
        <taxon>Blastocladiales</taxon>
        <taxon>Blastocladiaceae</taxon>
        <taxon>Allomyces</taxon>
    </lineage>
</organism>
<evidence type="ECO:0000313" key="3">
    <source>
        <dbReference type="EMBL" id="KNE70113.1"/>
    </source>
</evidence>
<sequence length="806" mass="87603">MSNLSSLLLRIQRAVTRRDTLAALREAEHHGLFSPPLAEAAIDRVLQRPAISEETTDTIPELEPTDPTQNATGFANLDTANALSTQSSAPAPVTASVDDGDLSPAAALAEILRTPHLTRLDLVWGPTAFRGMMRHLREQTPLPTTAIARLHAQYTQSPDLVPMQTMVYVHVTAIEAAAAANHGVGVARALDRAWAASSSRGYRASVASAAIVAYISKLKDLDRAVTLFEETAAAGVVPTRQALAALVQAVVQRHQRTRFDRLEKYIAQRADAIVPDTHLHNQLVRGIATFRGVNEAEEYVHATMTAADASTYAILVQVALDKGQPEHARALLARAKTANLPLSWHAYRPFLEAAARRGDLEAIDRVLDQARADHEGAAAAMAKDSARVADVVVGALADAGHDEAARQMVAALPAEARTVGVYNVWIRALMRRNQLDEAVAVLDRDMPAGGVDPDPVTYNTLVHGLAKAGDWKRAFEVLERTAHPTRSTFNSLMLAAAKAKDAAIVDLVRKRMTDAGIEPDAITYDALIEACLATDRFAVALEVVETMERNAAADPNQPRPTLKTHMVLLQYLVDEVAPDKTRGTRAPPSARAKSVKLDPKSVHVMIRELLARIDAHASDHSRASLAALLNVYSRLKRHNQVLDTYLALAPEVGLTAQIIDSVLNSCRAARKPETAAQIVHHLDPLPESATAIPPPGVFTLRPRHWALYLDTLASAGQFDAALAVLDGLERRQGEVRPDIGMMEAITRPLRNAKRYDAVDRLQRHLMARYPSIKEELSITGYDRGFGGDRFARRGPGAVQSRGRSFE</sequence>
<feature type="region of interest" description="Disordered" evidence="2">
    <location>
        <begin position="53"/>
        <end position="73"/>
    </location>
</feature>
<dbReference type="Proteomes" id="UP000054350">
    <property type="component" value="Unassembled WGS sequence"/>
</dbReference>
<name>A0A0L0T5P5_ALLM3</name>
<dbReference type="EMBL" id="GG745364">
    <property type="protein sequence ID" value="KNE70113.1"/>
    <property type="molecule type" value="Genomic_DNA"/>
</dbReference>
<reference evidence="4" key="2">
    <citation type="submission" date="2009-11" db="EMBL/GenBank/DDBJ databases">
        <title>The Genome Sequence of Allomyces macrogynus strain ATCC 38327.</title>
        <authorList>
            <consortium name="The Broad Institute Genome Sequencing Platform"/>
            <person name="Russ C."/>
            <person name="Cuomo C."/>
            <person name="Shea T."/>
            <person name="Young S.K."/>
            <person name="Zeng Q."/>
            <person name="Koehrsen M."/>
            <person name="Haas B."/>
            <person name="Borodovsky M."/>
            <person name="Guigo R."/>
            <person name="Alvarado L."/>
            <person name="Berlin A."/>
            <person name="Borenstein D."/>
            <person name="Chen Z."/>
            <person name="Engels R."/>
            <person name="Freedman E."/>
            <person name="Gellesch M."/>
            <person name="Goldberg J."/>
            <person name="Griggs A."/>
            <person name="Gujja S."/>
            <person name="Heiman D."/>
            <person name="Hepburn T."/>
            <person name="Howarth C."/>
            <person name="Jen D."/>
            <person name="Larson L."/>
            <person name="Lewis B."/>
            <person name="Mehta T."/>
            <person name="Park D."/>
            <person name="Pearson M."/>
            <person name="Roberts A."/>
            <person name="Saif S."/>
            <person name="Shenoy N."/>
            <person name="Sisk P."/>
            <person name="Stolte C."/>
            <person name="Sykes S."/>
            <person name="Walk T."/>
            <person name="White J."/>
            <person name="Yandava C."/>
            <person name="Burger G."/>
            <person name="Gray M.W."/>
            <person name="Holland P.W.H."/>
            <person name="King N."/>
            <person name="Lang F.B.F."/>
            <person name="Roger A.J."/>
            <person name="Ruiz-Trillo I."/>
            <person name="Lander E."/>
            <person name="Nusbaum C."/>
        </authorList>
    </citation>
    <scope>NUCLEOTIDE SEQUENCE [LARGE SCALE GENOMIC DNA]</scope>
    <source>
        <strain evidence="4">ATCC 38327</strain>
    </source>
</reference>
<dbReference type="PANTHER" id="PTHR45613">
    <property type="entry name" value="PENTATRICOPEPTIDE REPEAT-CONTAINING PROTEIN"/>
    <property type="match status" value="1"/>
</dbReference>
<dbReference type="Pfam" id="PF12854">
    <property type="entry name" value="PPR_1"/>
    <property type="match status" value="1"/>
</dbReference>
<dbReference type="Gene3D" id="1.25.40.10">
    <property type="entry name" value="Tetratricopeptide repeat domain"/>
    <property type="match status" value="4"/>
</dbReference>
<dbReference type="VEuPathDB" id="FungiDB:AMAG_15089"/>